<dbReference type="Gene3D" id="3.30.565.10">
    <property type="entry name" value="Histidine kinase-like ATPase, C-terminal domain"/>
    <property type="match status" value="1"/>
</dbReference>
<dbReference type="InterPro" id="IPR000700">
    <property type="entry name" value="PAS-assoc_C"/>
</dbReference>
<dbReference type="InterPro" id="IPR004358">
    <property type="entry name" value="Sig_transdc_His_kin-like_C"/>
</dbReference>
<dbReference type="PRINTS" id="PR00344">
    <property type="entry name" value="BCTRLSENSOR"/>
</dbReference>
<dbReference type="InterPro" id="IPR003594">
    <property type="entry name" value="HATPase_dom"/>
</dbReference>
<keyword evidence="5" id="KW-0547">Nucleotide-binding</keyword>
<dbReference type="GO" id="GO:0005524">
    <property type="term" value="F:ATP binding"/>
    <property type="evidence" value="ECO:0007669"/>
    <property type="project" value="UniProtKB-KW"/>
</dbReference>
<accession>A0A1I4C5R4</accession>
<dbReference type="Pfam" id="PF02518">
    <property type="entry name" value="HATPase_c"/>
    <property type="match status" value="1"/>
</dbReference>
<comment type="catalytic activity">
    <reaction evidence="1">
        <text>ATP + protein L-histidine = ADP + protein N-phospho-L-histidine.</text>
        <dbReference type="EC" id="2.7.13.3"/>
    </reaction>
</comment>
<dbReference type="InterPro" id="IPR035965">
    <property type="entry name" value="PAS-like_dom_sf"/>
</dbReference>
<dbReference type="GO" id="GO:0006355">
    <property type="term" value="P:regulation of DNA-templated transcription"/>
    <property type="evidence" value="ECO:0007669"/>
    <property type="project" value="InterPro"/>
</dbReference>
<dbReference type="SMART" id="SM00387">
    <property type="entry name" value="HATPase_c"/>
    <property type="match status" value="1"/>
</dbReference>
<evidence type="ECO:0000259" key="11">
    <source>
        <dbReference type="PROSITE" id="PS50113"/>
    </source>
</evidence>
<reference evidence="12 13" key="1">
    <citation type="submission" date="2016-10" db="EMBL/GenBank/DDBJ databases">
        <authorList>
            <person name="de Groot N.N."/>
        </authorList>
    </citation>
    <scope>NUCLEOTIDE SEQUENCE [LARGE SCALE GENOMIC DNA]</scope>
    <source>
        <strain evidence="12 13">DSM 45317</strain>
    </source>
</reference>
<dbReference type="PROSITE" id="PS50109">
    <property type="entry name" value="HIS_KIN"/>
    <property type="match status" value="1"/>
</dbReference>
<dbReference type="Pfam" id="PF00989">
    <property type="entry name" value="PAS"/>
    <property type="match status" value="2"/>
</dbReference>
<keyword evidence="13" id="KW-1185">Reference proteome</keyword>
<name>A0A1I4C5R4_9ACTN</name>
<dbReference type="PANTHER" id="PTHR43065:SF46">
    <property type="entry name" value="C4-DICARBOXYLATE TRANSPORT SENSOR PROTEIN DCTB"/>
    <property type="match status" value="1"/>
</dbReference>
<sequence>MFSLLAPDGGTPSAPLKVDFRAILDACAEGVYLVDTRGICRYANAAVGELLGLAVADLIGSNIHEVIHHSRPDGSPLPREECPMYRVAALGGAAQADDEVLWRADGTPVAVDYRSRPLRLNGQLVGAVVTFTDATERRSAVAELAGILATAGDAFVGIEHDGAITGWNAAAESLLGWTASEAIGRPLVETIVPVRLREEYAARLQALHTLEEADMPVGPVEFTAQNKAGGEIAIELTIGRMPWAGAWRFHAFLRDVTERRAMALALETSEMLHRHLAENSGDLMSRHRPDGELLYVSPASLDVLGIAPDELIVRNGRELVHPDDLEWMDHIDVDQIAPGERLEVTFRLRHRDGHWVWVEAVLSVLRDSSGAVSEIQMSTRDITDRQAREAASQQASRLESLGRLSAGLAHEINSPIQYVGDNARFVAGAYEAMHRLLCQYRKLAGAAGSSGFEEHLAAVRALEAALDLDYLKAEVPIALGETLEGIERVATIVRAMKTFSHPGSKEQTAADLNEALAATVTVTRAQVSGVADLRMELAELPPVICDIAELNQAFLNLIVNAADAIEETGRRGVISLSSALDDDEHVSVRISDTGGGIPHDVLPKIFEPFFTTKDVGRGSGQGLPLTRAVVEGHGGTLTVDTRPGSGTTFTIRLPVSGRQQTVTAA</sequence>
<dbReference type="InterPro" id="IPR013655">
    <property type="entry name" value="PAS_fold_3"/>
</dbReference>
<dbReference type="EC" id="2.7.13.3" evidence="2"/>
<dbReference type="NCBIfam" id="TIGR00229">
    <property type="entry name" value="sensory_box"/>
    <property type="match status" value="3"/>
</dbReference>
<evidence type="ECO:0000313" key="12">
    <source>
        <dbReference type="EMBL" id="SFK76103.1"/>
    </source>
</evidence>
<dbReference type="SMART" id="SM00086">
    <property type="entry name" value="PAC"/>
    <property type="match status" value="3"/>
</dbReference>
<dbReference type="RefSeq" id="WP_091322538.1">
    <property type="nucleotide sequence ID" value="NZ_FOSW01000003.1"/>
</dbReference>
<dbReference type="PROSITE" id="PS50112">
    <property type="entry name" value="PAS"/>
    <property type="match status" value="3"/>
</dbReference>
<evidence type="ECO:0000256" key="8">
    <source>
        <dbReference type="ARBA" id="ARBA00023012"/>
    </source>
</evidence>
<dbReference type="SMART" id="SM00091">
    <property type="entry name" value="PAS"/>
    <property type="match status" value="3"/>
</dbReference>
<dbReference type="PROSITE" id="PS50113">
    <property type="entry name" value="PAC"/>
    <property type="match status" value="1"/>
</dbReference>
<dbReference type="CDD" id="cd00130">
    <property type="entry name" value="PAS"/>
    <property type="match status" value="3"/>
</dbReference>
<keyword evidence="3" id="KW-0597">Phosphoprotein</keyword>
<evidence type="ECO:0000256" key="1">
    <source>
        <dbReference type="ARBA" id="ARBA00000085"/>
    </source>
</evidence>
<keyword evidence="6" id="KW-0418">Kinase</keyword>
<evidence type="ECO:0000256" key="6">
    <source>
        <dbReference type="ARBA" id="ARBA00022777"/>
    </source>
</evidence>
<feature type="domain" description="Histidine kinase" evidence="9">
    <location>
        <begin position="407"/>
        <end position="657"/>
    </location>
</feature>
<dbReference type="InterPro" id="IPR000014">
    <property type="entry name" value="PAS"/>
</dbReference>
<keyword evidence="4" id="KW-0808">Transferase</keyword>
<gene>
    <name evidence="12" type="ORF">SAMN04488085_103343</name>
</gene>
<evidence type="ECO:0000256" key="2">
    <source>
        <dbReference type="ARBA" id="ARBA00012438"/>
    </source>
</evidence>
<dbReference type="Pfam" id="PF08447">
    <property type="entry name" value="PAS_3"/>
    <property type="match status" value="1"/>
</dbReference>
<dbReference type="InterPro" id="IPR036890">
    <property type="entry name" value="HATPase_C_sf"/>
</dbReference>
<organism evidence="12 13">
    <name type="scientific">Geodermatophilus ruber</name>
    <dbReference type="NCBI Taxonomy" id="504800"/>
    <lineage>
        <taxon>Bacteria</taxon>
        <taxon>Bacillati</taxon>
        <taxon>Actinomycetota</taxon>
        <taxon>Actinomycetes</taxon>
        <taxon>Geodermatophilales</taxon>
        <taxon>Geodermatophilaceae</taxon>
        <taxon>Geodermatophilus</taxon>
    </lineage>
</organism>
<dbReference type="Gene3D" id="3.30.450.20">
    <property type="entry name" value="PAS domain"/>
    <property type="match status" value="3"/>
</dbReference>
<dbReference type="GO" id="GO:0000160">
    <property type="term" value="P:phosphorelay signal transduction system"/>
    <property type="evidence" value="ECO:0007669"/>
    <property type="project" value="UniProtKB-KW"/>
</dbReference>
<feature type="domain" description="PAS" evidence="10">
    <location>
        <begin position="269"/>
        <end position="340"/>
    </location>
</feature>
<dbReference type="EMBL" id="FOSW01000003">
    <property type="protein sequence ID" value="SFK76103.1"/>
    <property type="molecule type" value="Genomic_DNA"/>
</dbReference>
<keyword evidence="8" id="KW-0902">Two-component regulatory system</keyword>
<evidence type="ECO:0000256" key="4">
    <source>
        <dbReference type="ARBA" id="ARBA00022679"/>
    </source>
</evidence>
<evidence type="ECO:0000259" key="9">
    <source>
        <dbReference type="PROSITE" id="PS50109"/>
    </source>
</evidence>
<dbReference type="InterPro" id="IPR005467">
    <property type="entry name" value="His_kinase_dom"/>
</dbReference>
<dbReference type="Proteomes" id="UP000199152">
    <property type="component" value="Unassembled WGS sequence"/>
</dbReference>
<dbReference type="PANTHER" id="PTHR43065">
    <property type="entry name" value="SENSOR HISTIDINE KINASE"/>
    <property type="match status" value="1"/>
</dbReference>
<feature type="domain" description="PAS" evidence="10">
    <location>
        <begin position="16"/>
        <end position="68"/>
    </location>
</feature>
<dbReference type="STRING" id="504800.SAMN04488085_103343"/>
<dbReference type="SUPFAM" id="SSF55785">
    <property type="entry name" value="PYP-like sensor domain (PAS domain)"/>
    <property type="match status" value="3"/>
</dbReference>
<dbReference type="Gene3D" id="1.10.287.130">
    <property type="match status" value="1"/>
</dbReference>
<evidence type="ECO:0000256" key="5">
    <source>
        <dbReference type="ARBA" id="ARBA00022741"/>
    </source>
</evidence>
<dbReference type="GO" id="GO:0004673">
    <property type="term" value="F:protein histidine kinase activity"/>
    <property type="evidence" value="ECO:0007669"/>
    <property type="project" value="UniProtKB-EC"/>
</dbReference>
<dbReference type="InParanoid" id="A0A1I4C5R4"/>
<evidence type="ECO:0000256" key="7">
    <source>
        <dbReference type="ARBA" id="ARBA00022840"/>
    </source>
</evidence>
<dbReference type="OrthoDB" id="9764154at2"/>
<dbReference type="SUPFAM" id="SSF55874">
    <property type="entry name" value="ATPase domain of HSP90 chaperone/DNA topoisomerase II/histidine kinase"/>
    <property type="match status" value="1"/>
</dbReference>
<feature type="domain" description="PAS" evidence="10">
    <location>
        <begin position="140"/>
        <end position="193"/>
    </location>
</feature>
<dbReference type="InterPro" id="IPR001610">
    <property type="entry name" value="PAC"/>
</dbReference>
<evidence type="ECO:0000313" key="13">
    <source>
        <dbReference type="Proteomes" id="UP000199152"/>
    </source>
</evidence>
<dbReference type="InterPro" id="IPR013767">
    <property type="entry name" value="PAS_fold"/>
</dbReference>
<protein>
    <recommendedName>
        <fullName evidence="2">histidine kinase</fullName>
        <ecNumber evidence="2">2.7.13.3</ecNumber>
    </recommendedName>
</protein>
<keyword evidence="7" id="KW-0067">ATP-binding</keyword>
<evidence type="ECO:0000259" key="10">
    <source>
        <dbReference type="PROSITE" id="PS50112"/>
    </source>
</evidence>
<feature type="domain" description="PAC" evidence="11">
    <location>
        <begin position="342"/>
        <end position="394"/>
    </location>
</feature>
<proteinExistence type="predicted"/>
<evidence type="ECO:0000256" key="3">
    <source>
        <dbReference type="ARBA" id="ARBA00022553"/>
    </source>
</evidence>
<dbReference type="AlphaFoldDB" id="A0A1I4C5R4"/>